<dbReference type="SUPFAM" id="SSF50249">
    <property type="entry name" value="Nucleic acid-binding proteins"/>
    <property type="match status" value="1"/>
</dbReference>
<accession>A0A1S8D9T9</accession>
<protein>
    <recommendedName>
        <fullName evidence="2 7">DNA repair protein RecO</fullName>
    </recommendedName>
    <alternativeName>
        <fullName evidence="6 7">Recombination protein O</fullName>
    </alternativeName>
</protein>
<proteinExistence type="inferred from homology"/>
<evidence type="ECO:0000256" key="6">
    <source>
        <dbReference type="ARBA" id="ARBA00033409"/>
    </source>
</evidence>
<dbReference type="InterPro" id="IPR037278">
    <property type="entry name" value="ARFGAP/RecO"/>
</dbReference>
<dbReference type="SUPFAM" id="SSF57863">
    <property type="entry name" value="ArfGap/RecO-like zinc finger"/>
    <property type="match status" value="1"/>
</dbReference>
<feature type="domain" description="DNA replication/recombination mediator RecO N-terminal" evidence="8">
    <location>
        <begin position="1"/>
        <end position="75"/>
    </location>
</feature>
<dbReference type="PANTHER" id="PTHR33991:SF1">
    <property type="entry name" value="DNA REPAIR PROTEIN RECO"/>
    <property type="match status" value="1"/>
</dbReference>
<dbReference type="GeneID" id="99634298"/>
<keyword evidence="5 7" id="KW-0234">DNA repair</keyword>
<keyword evidence="3 7" id="KW-0227">DNA damage</keyword>
<dbReference type="InterPro" id="IPR042242">
    <property type="entry name" value="RecO_C"/>
</dbReference>
<evidence type="ECO:0000256" key="2">
    <source>
        <dbReference type="ARBA" id="ARBA00021310"/>
    </source>
</evidence>
<comment type="caution">
    <text evidence="9">The sequence shown here is derived from an EMBL/GenBank/DDBJ whole genome shotgun (WGS) entry which is preliminary data.</text>
</comment>
<dbReference type="EMBL" id="LLWF02000008">
    <property type="protein sequence ID" value="ONH84350.1"/>
    <property type="molecule type" value="Genomic_DNA"/>
</dbReference>
<name>A0A1S8D9T9_9PROT</name>
<gene>
    <name evidence="7" type="primary">recO</name>
    <name evidence="9" type="ORF">APZ41_004535</name>
</gene>
<dbReference type="Gene3D" id="2.40.50.140">
    <property type="entry name" value="Nucleic acid-binding proteins"/>
    <property type="match status" value="1"/>
</dbReference>
<dbReference type="Pfam" id="PF11967">
    <property type="entry name" value="RecO_N"/>
    <property type="match status" value="1"/>
</dbReference>
<dbReference type="RefSeq" id="WP_026033049.1">
    <property type="nucleotide sequence ID" value="NZ_AP031462.1"/>
</dbReference>
<dbReference type="Proteomes" id="UP000054844">
    <property type="component" value="Unassembled WGS sequence"/>
</dbReference>
<dbReference type="InterPro" id="IPR012340">
    <property type="entry name" value="NA-bd_OB-fold"/>
</dbReference>
<evidence type="ECO:0000313" key="9">
    <source>
        <dbReference type="EMBL" id="ONH84350.1"/>
    </source>
</evidence>
<dbReference type="GO" id="GO:0006310">
    <property type="term" value="P:DNA recombination"/>
    <property type="evidence" value="ECO:0007669"/>
    <property type="project" value="UniProtKB-UniRule"/>
</dbReference>
<evidence type="ECO:0000256" key="3">
    <source>
        <dbReference type="ARBA" id="ARBA00022763"/>
    </source>
</evidence>
<dbReference type="PANTHER" id="PTHR33991">
    <property type="entry name" value="DNA REPAIR PROTEIN RECO"/>
    <property type="match status" value="1"/>
</dbReference>
<organism evidence="9 10">
    <name type="scientific">Roseomonas mucosa</name>
    <dbReference type="NCBI Taxonomy" id="207340"/>
    <lineage>
        <taxon>Bacteria</taxon>
        <taxon>Pseudomonadati</taxon>
        <taxon>Pseudomonadota</taxon>
        <taxon>Alphaproteobacteria</taxon>
        <taxon>Acetobacterales</taxon>
        <taxon>Roseomonadaceae</taxon>
        <taxon>Roseomonas</taxon>
    </lineage>
</organism>
<dbReference type="InterPro" id="IPR003717">
    <property type="entry name" value="RecO"/>
</dbReference>
<dbReference type="AlphaFoldDB" id="A0A1S8D9T9"/>
<dbReference type="HAMAP" id="MF_00201">
    <property type="entry name" value="RecO"/>
    <property type="match status" value="1"/>
</dbReference>
<dbReference type="InterPro" id="IPR022572">
    <property type="entry name" value="DNA_rep/recomb_RecO_N"/>
</dbReference>
<dbReference type="GO" id="GO:0043590">
    <property type="term" value="C:bacterial nucleoid"/>
    <property type="evidence" value="ECO:0007669"/>
    <property type="project" value="TreeGrafter"/>
</dbReference>
<keyword evidence="4 7" id="KW-0233">DNA recombination</keyword>
<evidence type="ECO:0000256" key="7">
    <source>
        <dbReference type="HAMAP-Rule" id="MF_00201"/>
    </source>
</evidence>
<evidence type="ECO:0000256" key="5">
    <source>
        <dbReference type="ARBA" id="ARBA00023204"/>
    </source>
</evidence>
<dbReference type="OrthoDB" id="9804792at2"/>
<evidence type="ECO:0000259" key="8">
    <source>
        <dbReference type="Pfam" id="PF11967"/>
    </source>
</evidence>
<keyword evidence="10" id="KW-1185">Reference proteome</keyword>
<evidence type="ECO:0000256" key="1">
    <source>
        <dbReference type="ARBA" id="ARBA00007452"/>
    </source>
</evidence>
<evidence type="ECO:0000313" key="10">
    <source>
        <dbReference type="Proteomes" id="UP000054844"/>
    </source>
</evidence>
<dbReference type="GO" id="GO:0006302">
    <property type="term" value="P:double-strand break repair"/>
    <property type="evidence" value="ECO:0007669"/>
    <property type="project" value="TreeGrafter"/>
</dbReference>
<sequence length="262" mass="27603">MEWQAPAIVLDARPYGEGGAVAVVLTEAQGRHGGMVHGGASRGQAAVWQAGNLIEARWRARLADQLGSLGGELVHPTAALALEDPLALALLSAACAVAGEALPEREAHPRLFRGLLPILARLGTQEAAATPGLLPDYIRWELLLLTDLGYGLDLSRCAQTGATEGLTHVSPRTGRAVCAEVAEPYRDRLLPLPAFLRDAEAASGPGDWAAGLRLTGHFLARDAFGTRHRPVPAAREMLYDRVSALAAPPEPPPEVPPDDVSA</sequence>
<comment type="function">
    <text evidence="7">Involved in DNA repair and RecF pathway recombination.</text>
</comment>
<evidence type="ECO:0000256" key="4">
    <source>
        <dbReference type="ARBA" id="ARBA00023172"/>
    </source>
</evidence>
<dbReference type="Pfam" id="PF02565">
    <property type="entry name" value="RecO_C"/>
    <property type="match status" value="1"/>
</dbReference>
<dbReference type="Gene3D" id="1.20.1440.120">
    <property type="entry name" value="Recombination protein O, C-terminal domain"/>
    <property type="match status" value="1"/>
</dbReference>
<dbReference type="STRING" id="207340.APZ41_004535"/>
<dbReference type="NCBIfam" id="TIGR00613">
    <property type="entry name" value="reco"/>
    <property type="match status" value="1"/>
</dbReference>
<comment type="similarity">
    <text evidence="1 7">Belongs to the RecO family.</text>
</comment>
<reference evidence="9" key="1">
    <citation type="submission" date="2016-12" db="EMBL/GenBank/DDBJ databases">
        <title>Draft genome sequence of Roseomonas mucosa strain AU37, isolated from a peripheral intravenous catheter.</title>
        <authorList>
            <person name="Choudhury M.A."/>
            <person name="Sidjabat H.E."/>
            <person name="Wailan A.M."/>
            <person name="Zhang L."/>
            <person name="Marsh N.M."/>
            <person name="Rickard C.M."/>
            <person name="Davies M."/>
            <person name="Mcmillan D.J."/>
        </authorList>
    </citation>
    <scope>NUCLEOTIDE SEQUENCE [LARGE SCALE GENOMIC DNA]</scope>
    <source>
        <strain evidence="9">AU37</strain>
    </source>
</reference>